<feature type="transmembrane region" description="Helical" evidence="1">
    <location>
        <begin position="73"/>
        <end position="92"/>
    </location>
</feature>
<organism evidence="2 3">
    <name type="scientific">Stylosanthes scabra</name>
    <dbReference type="NCBI Taxonomy" id="79078"/>
    <lineage>
        <taxon>Eukaryota</taxon>
        <taxon>Viridiplantae</taxon>
        <taxon>Streptophyta</taxon>
        <taxon>Embryophyta</taxon>
        <taxon>Tracheophyta</taxon>
        <taxon>Spermatophyta</taxon>
        <taxon>Magnoliopsida</taxon>
        <taxon>eudicotyledons</taxon>
        <taxon>Gunneridae</taxon>
        <taxon>Pentapetalae</taxon>
        <taxon>rosids</taxon>
        <taxon>fabids</taxon>
        <taxon>Fabales</taxon>
        <taxon>Fabaceae</taxon>
        <taxon>Papilionoideae</taxon>
        <taxon>50 kb inversion clade</taxon>
        <taxon>dalbergioids sensu lato</taxon>
        <taxon>Dalbergieae</taxon>
        <taxon>Pterocarpus clade</taxon>
        <taxon>Stylosanthes</taxon>
    </lineage>
</organism>
<dbReference type="Proteomes" id="UP001341840">
    <property type="component" value="Unassembled WGS sequence"/>
</dbReference>
<evidence type="ECO:0000256" key="1">
    <source>
        <dbReference type="SAM" id="Phobius"/>
    </source>
</evidence>
<evidence type="ECO:0000313" key="2">
    <source>
        <dbReference type="EMBL" id="MED6139487.1"/>
    </source>
</evidence>
<proteinExistence type="predicted"/>
<keyword evidence="1" id="KW-0472">Membrane</keyword>
<evidence type="ECO:0000313" key="3">
    <source>
        <dbReference type="Proteomes" id="UP001341840"/>
    </source>
</evidence>
<comment type="caution">
    <text evidence="2">The sequence shown here is derived from an EMBL/GenBank/DDBJ whole genome shotgun (WGS) entry which is preliminary data.</text>
</comment>
<accession>A0ABU6SSU3</accession>
<name>A0ABU6SSU3_9FABA</name>
<keyword evidence="3" id="KW-1185">Reference proteome</keyword>
<reference evidence="2 3" key="1">
    <citation type="journal article" date="2023" name="Plants (Basel)">
        <title>Bridging the Gap: Combining Genomics and Transcriptomics Approaches to Understand Stylosanthes scabra, an Orphan Legume from the Brazilian Caatinga.</title>
        <authorList>
            <person name="Ferreira-Neto J.R.C."/>
            <person name="da Silva M.D."/>
            <person name="Binneck E."/>
            <person name="de Melo N.F."/>
            <person name="da Silva R.H."/>
            <person name="de Melo A.L.T.M."/>
            <person name="Pandolfi V."/>
            <person name="Bustamante F.O."/>
            <person name="Brasileiro-Vidal A.C."/>
            <person name="Benko-Iseppon A.M."/>
        </authorList>
    </citation>
    <scope>NUCLEOTIDE SEQUENCE [LARGE SCALE GENOMIC DNA]</scope>
    <source>
        <tissue evidence="2">Leaves</tissue>
    </source>
</reference>
<protein>
    <submittedName>
        <fullName evidence="2">Uncharacterized protein</fullName>
    </submittedName>
</protein>
<sequence length="104" mass="12282">MWISSSTKENSATIEEKIKKKKNWFLLGKRSIFMISYIEFMIHIRTVWEISFSGVVKVDEMVFSQSISAFVEYLGNIHCILYFLLCFLFNLTDFLRPCPRAKLI</sequence>
<keyword evidence="1" id="KW-1133">Transmembrane helix</keyword>
<keyword evidence="1" id="KW-0812">Transmembrane</keyword>
<feature type="transmembrane region" description="Helical" evidence="1">
    <location>
        <begin position="24"/>
        <end position="44"/>
    </location>
</feature>
<dbReference type="EMBL" id="JASCZI010061780">
    <property type="protein sequence ID" value="MED6139487.1"/>
    <property type="molecule type" value="Genomic_DNA"/>
</dbReference>
<gene>
    <name evidence="2" type="ORF">PIB30_084327</name>
</gene>